<name>A0A1H7XFV4_9BACT</name>
<protein>
    <submittedName>
        <fullName evidence="1">Uncharacterized protein</fullName>
    </submittedName>
</protein>
<evidence type="ECO:0000313" key="2">
    <source>
        <dbReference type="Proteomes" id="UP000198744"/>
    </source>
</evidence>
<accession>A0A1H7XFV4</accession>
<dbReference type="Proteomes" id="UP000198744">
    <property type="component" value="Unassembled WGS sequence"/>
</dbReference>
<keyword evidence="2" id="KW-1185">Reference proteome</keyword>
<dbReference type="EMBL" id="FOBS01000010">
    <property type="protein sequence ID" value="SEM32772.1"/>
    <property type="molecule type" value="Genomic_DNA"/>
</dbReference>
<gene>
    <name evidence="1" type="ORF">SAMN04489760_110105</name>
</gene>
<proteinExistence type="predicted"/>
<evidence type="ECO:0000313" key="1">
    <source>
        <dbReference type="EMBL" id="SEM32772.1"/>
    </source>
</evidence>
<dbReference type="RefSeq" id="WP_093883334.1">
    <property type="nucleotide sequence ID" value="NZ_FOBS01000010.1"/>
</dbReference>
<dbReference type="AlphaFoldDB" id="A0A1H7XFV4"/>
<organism evidence="1 2">
    <name type="scientific">Syntrophus gentianae</name>
    <dbReference type="NCBI Taxonomy" id="43775"/>
    <lineage>
        <taxon>Bacteria</taxon>
        <taxon>Pseudomonadati</taxon>
        <taxon>Thermodesulfobacteriota</taxon>
        <taxon>Syntrophia</taxon>
        <taxon>Syntrophales</taxon>
        <taxon>Syntrophaceae</taxon>
        <taxon>Syntrophus</taxon>
    </lineage>
</organism>
<sequence length="101" mass="11620">MKLSEEQIRYIDLPDVLETFVDSIKSVSFDGDTARIELCVTRVEPLKSKEPPTARRYPVCRLAMTPESFLSLANQFQTIMKTLEENGVVQKIKQDIKHYNS</sequence>
<reference evidence="1 2" key="1">
    <citation type="submission" date="2016-10" db="EMBL/GenBank/DDBJ databases">
        <authorList>
            <person name="de Groot N.N."/>
        </authorList>
    </citation>
    <scope>NUCLEOTIDE SEQUENCE [LARGE SCALE GENOMIC DNA]</scope>
    <source>
        <strain evidence="1 2">DSM 8423</strain>
    </source>
</reference>